<dbReference type="GO" id="GO:0046677">
    <property type="term" value="P:response to antibiotic"/>
    <property type="evidence" value="ECO:0007669"/>
    <property type="project" value="UniProtKB-KW"/>
</dbReference>
<dbReference type="InterPro" id="IPR000412">
    <property type="entry name" value="ABC_2_transport"/>
</dbReference>
<dbReference type="Pfam" id="PF01061">
    <property type="entry name" value="ABC2_membrane"/>
    <property type="match status" value="1"/>
</dbReference>
<dbReference type="RefSeq" id="WP_122195415.1">
    <property type="nucleotide sequence ID" value="NZ_JBHSKC010000013.1"/>
</dbReference>
<comment type="similarity">
    <text evidence="6">Belongs to the ABC-2 integral membrane protein family.</text>
</comment>
<keyword evidence="4 6" id="KW-0472">Membrane</keyword>
<keyword evidence="9" id="KW-1185">Reference proteome</keyword>
<dbReference type="GO" id="GO:0140359">
    <property type="term" value="F:ABC-type transporter activity"/>
    <property type="evidence" value="ECO:0007669"/>
    <property type="project" value="InterPro"/>
</dbReference>
<evidence type="ECO:0000256" key="6">
    <source>
        <dbReference type="RuleBase" id="RU361157"/>
    </source>
</evidence>
<feature type="domain" description="ABC transmembrane type-2" evidence="7">
    <location>
        <begin position="46"/>
        <end position="282"/>
    </location>
</feature>
<feature type="transmembrane region" description="Helical" evidence="6">
    <location>
        <begin position="164"/>
        <end position="184"/>
    </location>
</feature>
<accession>A0A3M2M308</accession>
<evidence type="ECO:0000256" key="3">
    <source>
        <dbReference type="ARBA" id="ARBA00022989"/>
    </source>
</evidence>
<reference evidence="8 9" key="1">
    <citation type="submission" date="2018-10" db="EMBL/GenBank/DDBJ databases">
        <title>Isolation from soil.</title>
        <authorList>
            <person name="Hu J."/>
        </authorList>
    </citation>
    <scope>NUCLEOTIDE SEQUENCE [LARGE SCALE GENOMIC DNA]</scope>
    <source>
        <strain evidence="8 9">NEAU-Ht49</strain>
    </source>
</reference>
<keyword evidence="6" id="KW-0813">Transport</keyword>
<keyword evidence="6" id="KW-1003">Cell membrane</keyword>
<dbReference type="InterPro" id="IPR051784">
    <property type="entry name" value="Nod_factor_ABC_transporter"/>
</dbReference>
<evidence type="ECO:0000256" key="5">
    <source>
        <dbReference type="ARBA" id="ARBA00023251"/>
    </source>
</evidence>
<evidence type="ECO:0000313" key="9">
    <source>
        <dbReference type="Proteomes" id="UP000282674"/>
    </source>
</evidence>
<protein>
    <recommendedName>
        <fullName evidence="6">Transport permease protein</fullName>
    </recommendedName>
</protein>
<evidence type="ECO:0000313" key="8">
    <source>
        <dbReference type="EMBL" id="RMI43183.1"/>
    </source>
</evidence>
<keyword evidence="2 6" id="KW-0812">Transmembrane</keyword>
<evidence type="ECO:0000256" key="2">
    <source>
        <dbReference type="ARBA" id="ARBA00022692"/>
    </source>
</evidence>
<dbReference type="OrthoDB" id="8988363at2"/>
<keyword evidence="3 6" id="KW-1133">Transmembrane helix</keyword>
<proteinExistence type="inferred from homology"/>
<feature type="transmembrane region" description="Helical" evidence="6">
    <location>
        <begin position="125"/>
        <end position="152"/>
    </location>
</feature>
<organism evidence="8 9">
    <name type="scientific">Actinomadura harenae</name>
    <dbReference type="NCBI Taxonomy" id="2483351"/>
    <lineage>
        <taxon>Bacteria</taxon>
        <taxon>Bacillati</taxon>
        <taxon>Actinomycetota</taxon>
        <taxon>Actinomycetes</taxon>
        <taxon>Streptosporangiales</taxon>
        <taxon>Thermomonosporaceae</taxon>
        <taxon>Actinomadura</taxon>
    </lineage>
</organism>
<dbReference type="AlphaFoldDB" id="A0A3M2M308"/>
<sequence length="284" mass="30925">MTALQPPLQPPLETPARSAGHRLRWTFVDGWILVKRILTHLKHSPGQLITLLIFPAIMVVLFGYVLGSSIVVPGGGNYREYLMPGLFVMTGFTGVMAIAGRVAADVGRGVMDRFRAIPMARSAVMFGQTGADLIIGVLSSVVMMACGFAAGWRIHNGPVRALEAFALIVLMRYAVSWLGVCLGLRVKDEETAANMVPLIFPLTMISNSFVPADRMPSWLRPIAEWNPVSSLVAACRQLFGNPGQPTRGQAWPLLHPVTATLLWSVALLVVFVPAAIRIYRTPKN</sequence>
<feature type="transmembrane region" description="Helical" evidence="6">
    <location>
        <begin position="48"/>
        <end position="66"/>
    </location>
</feature>
<dbReference type="PROSITE" id="PS51012">
    <property type="entry name" value="ABC_TM2"/>
    <property type="match status" value="1"/>
</dbReference>
<dbReference type="PANTHER" id="PTHR43229">
    <property type="entry name" value="NODULATION PROTEIN J"/>
    <property type="match status" value="1"/>
</dbReference>
<comment type="caution">
    <text evidence="8">The sequence shown here is derived from an EMBL/GenBank/DDBJ whole genome shotgun (WGS) entry which is preliminary data.</text>
</comment>
<dbReference type="PIRSF" id="PIRSF006648">
    <property type="entry name" value="DrrB"/>
    <property type="match status" value="1"/>
</dbReference>
<dbReference type="PANTHER" id="PTHR43229:SF2">
    <property type="entry name" value="NODULATION PROTEIN J"/>
    <property type="match status" value="1"/>
</dbReference>
<evidence type="ECO:0000256" key="1">
    <source>
        <dbReference type="ARBA" id="ARBA00004141"/>
    </source>
</evidence>
<dbReference type="GO" id="GO:0043190">
    <property type="term" value="C:ATP-binding cassette (ABC) transporter complex"/>
    <property type="evidence" value="ECO:0007669"/>
    <property type="project" value="InterPro"/>
</dbReference>
<comment type="subcellular location">
    <subcellularLocation>
        <location evidence="6">Cell membrane</location>
        <topology evidence="6">Multi-pass membrane protein</topology>
    </subcellularLocation>
    <subcellularLocation>
        <location evidence="1">Membrane</location>
        <topology evidence="1">Multi-pass membrane protein</topology>
    </subcellularLocation>
</comment>
<evidence type="ECO:0000256" key="4">
    <source>
        <dbReference type="ARBA" id="ARBA00023136"/>
    </source>
</evidence>
<name>A0A3M2M308_9ACTN</name>
<feature type="transmembrane region" description="Helical" evidence="6">
    <location>
        <begin position="86"/>
        <end position="104"/>
    </location>
</feature>
<feature type="transmembrane region" description="Helical" evidence="6">
    <location>
        <begin position="261"/>
        <end position="279"/>
    </location>
</feature>
<dbReference type="InterPro" id="IPR047817">
    <property type="entry name" value="ABC2_TM_bact-type"/>
</dbReference>
<evidence type="ECO:0000259" key="7">
    <source>
        <dbReference type="PROSITE" id="PS51012"/>
    </source>
</evidence>
<dbReference type="InterPro" id="IPR013525">
    <property type="entry name" value="ABC2_TM"/>
</dbReference>
<dbReference type="EMBL" id="RFFG01000027">
    <property type="protein sequence ID" value="RMI43183.1"/>
    <property type="molecule type" value="Genomic_DNA"/>
</dbReference>
<keyword evidence="5" id="KW-0046">Antibiotic resistance</keyword>
<comment type="caution">
    <text evidence="6">Lacks conserved residue(s) required for the propagation of feature annotation.</text>
</comment>
<gene>
    <name evidence="8" type="ORF">EBO15_17260</name>
</gene>
<dbReference type="Proteomes" id="UP000282674">
    <property type="component" value="Unassembled WGS sequence"/>
</dbReference>